<feature type="region of interest" description="Disordered" evidence="16">
    <location>
        <begin position="626"/>
        <end position="658"/>
    </location>
</feature>
<evidence type="ECO:0000256" key="3">
    <source>
        <dbReference type="ARBA" id="ARBA00005425"/>
    </source>
</evidence>
<keyword evidence="12 17" id="KW-1133">Transmembrane helix</keyword>
<feature type="compositionally biased region" description="Low complexity" evidence="16">
    <location>
        <begin position="781"/>
        <end position="791"/>
    </location>
</feature>
<keyword evidence="15 17" id="KW-0472">Membrane</keyword>
<evidence type="ECO:0000256" key="9">
    <source>
        <dbReference type="ARBA" id="ARBA00022729"/>
    </source>
</evidence>
<feature type="region of interest" description="Disordered" evidence="16">
    <location>
        <begin position="771"/>
        <end position="801"/>
    </location>
</feature>
<feature type="compositionally biased region" description="Low complexity" evidence="16">
    <location>
        <begin position="496"/>
        <end position="509"/>
    </location>
</feature>
<keyword evidence="5" id="KW-0964">Secreted</keyword>
<dbReference type="InterPro" id="IPR011493">
    <property type="entry name" value="GLUG"/>
</dbReference>
<feature type="transmembrane region" description="Helical" evidence="17">
    <location>
        <begin position="105"/>
        <end position="122"/>
    </location>
</feature>
<dbReference type="InterPro" id="IPR005877">
    <property type="entry name" value="YSIRK_signal_dom"/>
</dbReference>
<feature type="compositionally biased region" description="Basic and acidic residues" evidence="16">
    <location>
        <begin position="639"/>
        <end position="658"/>
    </location>
</feature>
<dbReference type="InterPro" id="IPR011505">
    <property type="entry name" value="Peptidase_M26_C_dom"/>
</dbReference>
<dbReference type="EMBL" id="CFGT01000034">
    <property type="protein sequence ID" value="CEY66408.1"/>
    <property type="molecule type" value="Genomic_DNA"/>
</dbReference>
<feature type="compositionally biased region" description="Basic and acidic residues" evidence="16">
    <location>
        <begin position="510"/>
        <end position="540"/>
    </location>
</feature>
<evidence type="ECO:0000259" key="18">
    <source>
        <dbReference type="PROSITE" id="PS50847"/>
    </source>
</evidence>
<keyword evidence="8" id="KW-0479">Metal-binding</keyword>
<dbReference type="EC" id="3.4.24.13" evidence="19"/>
<keyword evidence="4" id="KW-0134">Cell wall</keyword>
<keyword evidence="14" id="KW-0572">Peptidoglycan-anchor</keyword>
<name>A0A2P0A2J4_9STRE</name>
<feature type="region of interest" description="Disordered" evidence="16">
    <location>
        <begin position="698"/>
        <end position="723"/>
    </location>
</feature>
<evidence type="ECO:0000313" key="20">
    <source>
        <dbReference type="Proteomes" id="UP000048179"/>
    </source>
</evidence>
<feature type="region of interest" description="Disordered" evidence="16">
    <location>
        <begin position="911"/>
        <end position="987"/>
    </location>
</feature>
<feature type="compositionally biased region" description="Basic and acidic residues" evidence="16">
    <location>
        <begin position="353"/>
        <end position="375"/>
    </location>
</feature>
<feature type="compositionally biased region" description="Polar residues" evidence="16">
    <location>
        <begin position="256"/>
        <end position="288"/>
    </location>
</feature>
<dbReference type="Pfam" id="PF05342">
    <property type="entry name" value="Peptidase_M26_N"/>
    <property type="match status" value="1"/>
</dbReference>
<feature type="compositionally biased region" description="Polar residues" evidence="16">
    <location>
        <begin position="931"/>
        <end position="970"/>
    </location>
</feature>
<feature type="compositionally biased region" description="Polar residues" evidence="16">
    <location>
        <begin position="324"/>
        <end position="352"/>
    </location>
</feature>
<keyword evidence="11" id="KW-0862">Zinc</keyword>
<evidence type="ECO:0000256" key="10">
    <source>
        <dbReference type="ARBA" id="ARBA00022801"/>
    </source>
</evidence>
<dbReference type="Proteomes" id="UP000048179">
    <property type="component" value="Unassembled WGS sequence"/>
</dbReference>
<evidence type="ECO:0000256" key="4">
    <source>
        <dbReference type="ARBA" id="ARBA00022512"/>
    </source>
</evidence>
<dbReference type="Gene3D" id="2.160.20.110">
    <property type="match status" value="1"/>
</dbReference>
<keyword evidence="10 19" id="KW-0378">Hydrolase</keyword>
<evidence type="ECO:0000256" key="14">
    <source>
        <dbReference type="ARBA" id="ARBA00023088"/>
    </source>
</evidence>
<feature type="compositionally biased region" description="Basic and acidic residues" evidence="16">
    <location>
        <begin position="703"/>
        <end position="721"/>
    </location>
</feature>
<accession>A0A2P0A2J4</accession>
<dbReference type="GO" id="GO:0016020">
    <property type="term" value="C:membrane"/>
    <property type="evidence" value="ECO:0007669"/>
    <property type="project" value="UniProtKB-SubCell"/>
</dbReference>
<feature type="compositionally biased region" description="Basic and acidic residues" evidence="16">
    <location>
        <begin position="971"/>
        <end position="987"/>
    </location>
</feature>
<dbReference type="GO" id="GO:0005576">
    <property type="term" value="C:extracellular region"/>
    <property type="evidence" value="ECO:0007669"/>
    <property type="project" value="InterPro"/>
</dbReference>
<dbReference type="Pfam" id="PF07580">
    <property type="entry name" value="Peptidase_M26_C"/>
    <property type="match status" value="1"/>
</dbReference>
<dbReference type="GO" id="GO:0006508">
    <property type="term" value="P:proteolysis"/>
    <property type="evidence" value="ECO:0007669"/>
    <property type="project" value="UniProtKB-KW"/>
</dbReference>
<dbReference type="GO" id="GO:0008270">
    <property type="term" value="F:zinc ion binding"/>
    <property type="evidence" value="ECO:0007669"/>
    <property type="project" value="InterPro"/>
</dbReference>
<evidence type="ECO:0000256" key="13">
    <source>
        <dbReference type="ARBA" id="ARBA00023049"/>
    </source>
</evidence>
<dbReference type="Pfam" id="PF00746">
    <property type="entry name" value="Gram_pos_anchor"/>
    <property type="match status" value="1"/>
</dbReference>
<feature type="region of interest" description="Disordered" evidence="16">
    <location>
        <begin position="256"/>
        <end position="540"/>
    </location>
</feature>
<dbReference type="InterPro" id="IPR009063">
    <property type="entry name" value="Ig/albumin-bd_sf"/>
</dbReference>
<dbReference type="SUPFAM" id="SSF46997">
    <property type="entry name" value="Bacterial immunoglobulin/albumin-binding domains"/>
    <property type="match status" value="5"/>
</dbReference>
<feature type="region of interest" description="Disordered" evidence="16">
    <location>
        <begin position="841"/>
        <end position="875"/>
    </location>
</feature>
<keyword evidence="6 19" id="KW-0645">Protease</keyword>
<evidence type="ECO:0000256" key="8">
    <source>
        <dbReference type="ARBA" id="ARBA00022723"/>
    </source>
</evidence>
<feature type="transmembrane region" description="Helical" evidence="17">
    <location>
        <begin position="134"/>
        <end position="154"/>
    </location>
</feature>
<dbReference type="NCBIfam" id="TIGR01168">
    <property type="entry name" value="YSIRK_signal"/>
    <property type="match status" value="1"/>
</dbReference>
<dbReference type="Gene3D" id="1.20.120.1850">
    <property type="entry name" value="Ebh helix bundles repeating unit (S and A modules)"/>
    <property type="match status" value="2"/>
</dbReference>
<keyword evidence="7 17" id="KW-0812">Transmembrane</keyword>
<feature type="compositionally biased region" description="Basic and acidic residues" evidence="16">
    <location>
        <begin position="291"/>
        <end position="323"/>
    </location>
</feature>
<protein>
    <submittedName>
        <fullName evidence="19">Immunoglobulin A1 protease</fullName>
        <ecNumber evidence="19">3.4.24.13</ecNumber>
    </submittedName>
</protein>
<evidence type="ECO:0000256" key="1">
    <source>
        <dbReference type="ARBA" id="ARBA00001947"/>
    </source>
</evidence>
<evidence type="ECO:0000256" key="7">
    <source>
        <dbReference type="ARBA" id="ARBA00022692"/>
    </source>
</evidence>
<sequence length="2277" mass="249362">MEKYFGEKQERFSFRKLSVGLVSATISSLFFMSVLASSSVAAQETKGVHYKYVTESELSSEEKKQLVYDIPTYVENDDETYYLVYKLNSQNQLGELPNTGSKNEMQALVAGASLAALGILVFAVSKKKIKNKTVLHLVLVAGIGNGILVSAHALENNLLLNYNTDYELTSGEKLPLPKDISGYTYIGYIKEGKTTSDSKVSNQEKSVATPIDQQKVDYTIAPNFIENPSKIQVINGQYEAVPEFRDGQVGTVATESAETKADTLSSDMNSEVESHSTPPTVDSSQNGENLGKQKEDATPVEKPKEVEETNKPEKDESKDETSTKPENSGNATTENSQTVPTESNQGDTNKVGESNKPENNDSKNETSEKTVEEVPVKPNEGTTEGTSNQGAENPVQSAEESTTNSGEDATPKSGEKSGETKEESTDASEVHSATPVEKPKEQELEKTVEEVPVKPNEGTTEGTSTQGAKNPVQSAEESTTNSEKVSPDTSNENTGEVSSNPSNSTTSVEETNKPEKDELNVELGKESGTKESDKYQNADQAKRTALAAAAALNGQGTDKEPLRTAATTDATATKETAKYQNATADKKKAYDAALEAAQKVLAKAGATQAEVNAAKQAVENAKGQLDGVASDKSALNAELGKESGTKESDKYQNADQAKRTAYDQALAAAKAVVAKEGASQAGIDQAKNDLVAAAAALNGQATSKDELKDEIEKDDATKADAKYTNADQTKRTAYDQALAAAKAVVAKEGASQAGIDQAKNDLVAAAAALNGQGTDKEPLRTAATTDATATKETAKYQNATADKKKAYDAALEAAQKVLAKAGATQAEVNAAKQAVENAKGQLDGVASDKSALNAELGKESGTKESDKYQNADQAKRTAYDQALAAAKAVVAKEGASQAEVEKAKNDLVAAAAALNGQPTSKDESKDETSTKPENSGNATTESGQTEPEQPKGNSTEDVSTESNTANSNGNEEIKQENEVEPDKKVEVQEKTIELRSVSDVELYSYEGDRSKQHTSLDKVPDNKSAYFIKVKSAKFKDVLLPVSNIEDTIKDGKAVYKITASLEHLKQSVDNQYQDNFTYYLPKVVQNDGPIYTSFKKLITDMNSRPSGTFTLGATMNAREFELNENQESYVTNNFTGKLIGSHQGKHYAIYNLKKPLFNTLNNATIQDLTLKDVNISGKNHVASVAKEATNSSTLDNVHVNGIIAGELGIGGLVQKVDNSTVRNSSFTGRITNTFVTTSQYAIGGLVGQLTGSNSVVDHSISTVTISSNGEHSNQTIGGIAGIVENNATVKNSYAEGEINNAKPFARVGGVAGSLWTNGSSTEDNSGILQNVLSDMNITNGNAISGYHFNGMKETEVYSNKDNKVVNVQAVGDEVMSVDSTAERGTEIEKTAVQAKKDQITTKKTITVEDFTNSAKQDVDYTKATHYQATREVAYKNIEKLLPFYNRDTIVKYGNQLSADNNLFKKELLSVVALKNEEVVSDITSDKHSINHLLLHYKDGTSEKVSLTYHSDFANLAEYTIGTTGLVYTPNAFLKDYSSIIDRVKNDLNTVQYNPSALKNLLGISDNVKLTELYLDEQFAKTKEHLTETLKKLLSADAAVTGNNSAIDNYMVDKIKRNKEALMLGLTYLERWYDFKFDKASAKDLLMFHMDFFGKGNTSPLDTIIELGKSGYNNLLAKNNVVTYNALLTNNYGTKDLFSALEGYRKAFAPTQTNNDWFKSQTKAYIVEEKSNIPEVRANQEKAGSKYSIGVYDRITSDSWKYRNMVLPLLTLPEKSVFVISTISSLGFGAYDRYRNSDYKAGDKLNKFVEKSAHETAERQRDHYDYWYRILDEKGREKLYRNILLYDAYKFGNDNTEGKAKKVADFDDPNPAMKHFFGPVGNKVGHNEHGAYATGDAVYYMGYRMLDKDGAITYTHEMTHDSDQDIYLGGYGRRSGLGPEFFAKGLLQAPDHPNDATITINSILKHSKSDSTEGQRLQVLDPTTRFKDATDFQNYVHNMFDVIYMLEYLEGKSIISQLSAIEKMAALRKIENQYLKDSADGNSVYATNVVKDLTVEDAQKLTSFESLIDNNILSSREYASKTYERNGYFTIKLFAPIYAALSSDTGTPGDLMGRRIAYELLAAKGFKDGMVPYISNQYEEEAKQNGKKITIYGKERGLVTDDLVLKKVFNGQYKTWTEFKKAMYKERQDKFGQLNTVSFKDPSIPWYIRGTKTINSVTELQKLMDEAVRKDAEDNRYSWYNYNPEYDSAVHKLKRAIFKAYLDQTDDFRSSIFENKK</sequence>
<dbReference type="Gene3D" id="1.20.5.420">
    <property type="entry name" value="Immunoglobulin FC, subunit C"/>
    <property type="match status" value="3"/>
</dbReference>
<dbReference type="Pfam" id="PF04650">
    <property type="entry name" value="YSIRK_signal"/>
    <property type="match status" value="1"/>
</dbReference>
<evidence type="ECO:0000256" key="15">
    <source>
        <dbReference type="ARBA" id="ARBA00023136"/>
    </source>
</evidence>
<evidence type="ECO:0000256" key="5">
    <source>
        <dbReference type="ARBA" id="ARBA00022525"/>
    </source>
</evidence>
<feature type="compositionally biased region" description="Basic and acidic residues" evidence="16">
    <location>
        <begin position="856"/>
        <end position="875"/>
    </location>
</feature>
<feature type="compositionally biased region" description="Basic and acidic residues" evidence="16">
    <location>
        <begin position="920"/>
        <end position="930"/>
    </location>
</feature>
<comment type="subcellular location">
    <subcellularLocation>
        <location evidence="2">Membrane</location>
        <topology evidence="2">Multi-pass membrane protein</topology>
    </subcellularLocation>
</comment>
<keyword evidence="9" id="KW-0732">Signal</keyword>
<evidence type="ECO:0000256" key="11">
    <source>
        <dbReference type="ARBA" id="ARBA00022833"/>
    </source>
</evidence>
<evidence type="ECO:0000256" key="16">
    <source>
        <dbReference type="SAM" id="MobiDB-lite"/>
    </source>
</evidence>
<proteinExistence type="inferred from homology"/>
<feature type="compositionally biased region" description="Basic and acidic residues" evidence="16">
    <location>
        <begin position="437"/>
        <end position="452"/>
    </location>
</feature>
<evidence type="ECO:0000256" key="6">
    <source>
        <dbReference type="ARBA" id="ARBA00022670"/>
    </source>
</evidence>
<feature type="domain" description="Gram-positive cocci surface proteins LPxTG" evidence="18">
    <location>
        <begin position="96"/>
        <end position="134"/>
    </location>
</feature>
<dbReference type="GO" id="GO:0004222">
    <property type="term" value="F:metalloendopeptidase activity"/>
    <property type="evidence" value="ECO:0007669"/>
    <property type="project" value="InterPro"/>
</dbReference>
<dbReference type="InterPro" id="IPR008006">
    <property type="entry name" value="Peptidase_M26_N_dom"/>
</dbReference>
<feature type="compositionally biased region" description="Polar residues" evidence="16">
    <location>
        <begin position="457"/>
        <end position="495"/>
    </location>
</feature>
<feature type="compositionally biased region" description="Basic and acidic residues" evidence="16">
    <location>
        <begin position="409"/>
        <end position="424"/>
    </location>
</feature>
<dbReference type="Pfam" id="PF07581">
    <property type="entry name" value="Glug"/>
    <property type="match status" value="1"/>
</dbReference>
<organism evidence="19 20">
    <name type="scientific">Streptococcus pseudopneumoniae</name>
    <dbReference type="NCBI Taxonomy" id="257758"/>
    <lineage>
        <taxon>Bacteria</taxon>
        <taxon>Bacillati</taxon>
        <taxon>Bacillota</taxon>
        <taxon>Bacilli</taxon>
        <taxon>Lactobacillales</taxon>
        <taxon>Streptococcaceae</taxon>
        <taxon>Streptococcus</taxon>
    </lineage>
</organism>
<gene>
    <name evidence="19" type="primary">iga_3</name>
    <name evidence="19" type="ORF">ERS020247_01991</name>
</gene>
<reference evidence="19 20" key="1">
    <citation type="submission" date="2015-03" db="EMBL/GenBank/DDBJ databases">
        <authorList>
            <consortium name="Pathogen Informatics"/>
        </authorList>
    </citation>
    <scope>NUCLEOTIDE SEQUENCE [LARGE SCALE GENOMIC DNA]</scope>
    <source>
        <strain evidence="19 20">SMRU737</strain>
    </source>
</reference>
<evidence type="ECO:0000313" key="19">
    <source>
        <dbReference type="EMBL" id="CEY66408.1"/>
    </source>
</evidence>
<dbReference type="NCBIfam" id="TIGR01167">
    <property type="entry name" value="LPXTG_anchor"/>
    <property type="match status" value="1"/>
</dbReference>
<dbReference type="InterPro" id="IPR019931">
    <property type="entry name" value="LPXTG_anchor"/>
</dbReference>
<keyword evidence="13" id="KW-0482">Metalloprotease</keyword>
<feature type="compositionally biased region" description="Polar residues" evidence="16">
    <location>
        <begin position="380"/>
        <end position="407"/>
    </location>
</feature>
<comment type="cofactor">
    <cofactor evidence="1">
        <name>Zn(2+)</name>
        <dbReference type="ChEBI" id="CHEBI:29105"/>
    </cofactor>
</comment>
<evidence type="ECO:0000256" key="12">
    <source>
        <dbReference type="ARBA" id="ARBA00022989"/>
    </source>
</evidence>
<evidence type="ECO:0000256" key="17">
    <source>
        <dbReference type="SAM" id="Phobius"/>
    </source>
</evidence>
<dbReference type="PROSITE" id="PS50847">
    <property type="entry name" value="GRAM_POS_ANCHORING"/>
    <property type="match status" value="1"/>
</dbReference>
<comment type="similarity">
    <text evidence="3">Belongs to the peptidase M26 family.</text>
</comment>
<dbReference type="RefSeq" id="WP_258953756.1">
    <property type="nucleotide sequence ID" value="NZ_CFGT01000034.1"/>
</dbReference>
<dbReference type="Pfam" id="PF07554">
    <property type="entry name" value="FIVAR"/>
    <property type="match status" value="5"/>
</dbReference>
<evidence type="ECO:0000256" key="2">
    <source>
        <dbReference type="ARBA" id="ARBA00004141"/>
    </source>
</evidence>